<protein>
    <submittedName>
        <fullName evidence="2">Membrane protein</fullName>
    </submittedName>
</protein>
<feature type="chain" id="PRO_5043568892" evidence="1">
    <location>
        <begin position="28"/>
        <end position="232"/>
    </location>
</feature>
<dbReference type="Pfam" id="PF09601">
    <property type="entry name" value="DUF2459"/>
    <property type="match status" value="1"/>
</dbReference>
<reference evidence="2" key="1">
    <citation type="submission" date="2024-07" db="EMBL/GenBank/DDBJ databases">
        <title>Complete genome sequence of Verrucomicrobiaceae bacterium NT6N.</title>
        <authorList>
            <person name="Huang C."/>
            <person name="Takami H."/>
            <person name="Hamasaki K."/>
        </authorList>
    </citation>
    <scope>NUCLEOTIDE SEQUENCE</scope>
    <source>
        <strain evidence="2">NT6N</strain>
    </source>
</reference>
<evidence type="ECO:0000256" key="1">
    <source>
        <dbReference type="SAM" id="SignalP"/>
    </source>
</evidence>
<dbReference type="AlphaFoldDB" id="A0AAT9FHJ3"/>
<sequence>MLNFQQVKWLLVSFAAVVSLSSCDVMSYIKTPLPTAPHQAPVTKTAKESVRIQVYSHGWHAGLVIPASAMRKHAWTNDLQIANTKYVDFGWGSEEFYRTEGFTFPMLMRGLFWPTAAVIHMERFNESPYHHYPYSQLESFDLTQEEADRLITELSKTFARRPDALGNRHVINLGHGLKPDSTYYRSKPRYFYPQTCNVWTANLLRAGGIKVKRSTRSPKLMTELRKSPRLVR</sequence>
<keyword evidence="1" id="KW-0732">Signal</keyword>
<proteinExistence type="predicted"/>
<feature type="signal peptide" evidence="1">
    <location>
        <begin position="1"/>
        <end position="27"/>
    </location>
</feature>
<dbReference type="EMBL" id="AP026866">
    <property type="protein sequence ID" value="BDS05428.1"/>
    <property type="molecule type" value="Genomic_DNA"/>
</dbReference>
<dbReference type="KEGG" id="osu:NT6N_04680"/>
<name>A0AAT9FHJ3_9BACT</name>
<dbReference type="InterPro" id="IPR011727">
    <property type="entry name" value="CHP02117"/>
</dbReference>
<gene>
    <name evidence="2" type="ORF">NT6N_04680</name>
</gene>
<evidence type="ECO:0000313" key="2">
    <source>
        <dbReference type="EMBL" id="BDS05428.1"/>
    </source>
</evidence>
<organism evidence="2">
    <name type="scientific">Oceaniferula spumae</name>
    <dbReference type="NCBI Taxonomy" id="2979115"/>
    <lineage>
        <taxon>Bacteria</taxon>
        <taxon>Pseudomonadati</taxon>
        <taxon>Verrucomicrobiota</taxon>
        <taxon>Verrucomicrobiia</taxon>
        <taxon>Verrucomicrobiales</taxon>
        <taxon>Verrucomicrobiaceae</taxon>
        <taxon>Oceaniferula</taxon>
    </lineage>
</organism>
<accession>A0AAT9FHJ3</accession>